<dbReference type="InterPro" id="IPR052580">
    <property type="entry name" value="Lipid_Hydrolase"/>
</dbReference>
<reference evidence="5" key="1">
    <citation type="journal article" date="2016" name="Genome Announc.">
        <title>Draft Genome Sequences of Five Rapidly Growing Mycobacterium Species, M. thermoresistibile, M. fortuitum subsp. acetamidolyticum, M. canariasense, M. brisbanense, and M. novocastrense.</title>
        <authorList>
            <person name="Katahira K."/>
            <person name="Ogura Y."/>
            <person name="Gotoh Y."/>
            <person name="Hayashi T."/>
        </authorList>
    </citation>
    <scope>NUCLEOTIDE SEQUENCE [LARGE SCALE GENOMIC DNA]</scope>
    <source>
        <strain evidence="5">JCM15298</strain>
    </source>
</reference>
<dbReference type="RefSeq" id="WP_062656714.1">
    <property type="nucleotide sequence ID" value="NZ_BCSY01000039.1"/>
</dbReference>
<sequence length="339" mass="36673">MPSLSADLVLSGGGVKGVGLVGAVVALLDAGYAVQRVSGTSAGSIVGAIVAAGSRPGAELTGAEVKDLALQLDYHKFRDPVPAQRLPLLGSPVAVLLGDGMYKGDYARDWVRGQLRDLGVETFGDLAIDDDELPPEQRYKLVVTVADVTTGQLVRLPWDYRRVYGLDPDEQSVADAVRASMSIPFYFRPVKLTGAAGRTSTLLDGGLLSNFPVDSLDRTDGRAPRWPSFGITLLPNLPDGIDKVLPDWGLLRRLGPPRLLDDVITTVLVGRDQAYLNQPWVCARTIRVDSTEVGFLDFDITDAQVEALYATGYDAARAFLADWDWHAYLRRFRAAHPLG</sequence>
<comment type="caution">
    <text evidence="4">The sequence shown here is derived from an EMBL/GenBank/DDBJ whole genome shotgun (WGS) entry which is preliminary data.</text>
</comment>
<feature type="active site" description="Nucleophile" evidence="2">
    <location>
        <position position="41"/>
    </location>
</feature>
<proteinExistence type="predicted"/>
<organism evidence="4 5">
    <name type="scientific">Mycolicibacterium canariasense</name>
    <name type="common">Mycobacterium canariasense</name>
    <dbReference type="NCBI Taxonomy" id="228230"/>
    <lineage>
        <taxon>Bacteria</taxon>
        <taxon>Bacillati</taxon>
        <taxon>Actinomycetota</taxon>
        <taxon>Actinomycetes</taxon>
        <taxon>Mycobacteriales</taxon>
        <taxon>Mycobacteriaceae</taxon>
        <taxon>Mycolicibacterium</taxon>
    </lineage>
</organism>
<keyword evidence="1 2" id="KW-0443">Lipid metabolism</keyword>
<dbReference type="InterPro" id="IPR002641">
    <property type="entry name" value="PNPLA_dom"/>
</dbReference>
<dbReference type="EMBL" id="BCSY01000039">
    <property type="protein sequence ID" value="GAS95539.1"/>
    <property type="molecule type" value="Genomic_DNA"/>
</dbReference>
<feature type="short sequence motif" description="DGA/G" evidence="2">
    <location>
        <begin position="204"/>
        <end position="206"/>
    </location>
</feature>
<keyword evidence="5" id="KW-1185">Reference proteome</keyword>
<dbReference type="PANTHER" id="PTHR46394">
    <property type="entry name" value="ANNEXIN"/>
    <property type="match status" value="1"/>
</dbReference>
<keyword evidence="2" id="KW-0378">Hydrolase</keyword>
<feature type="active site" description="Proton acceptor" evidence="2">
    <location>
        <position position="204"/>
    </location>
</feature>
<dbReference type="Gene3D" id="3.40.1090.10">
    <property type="entry name" value="Cytosolic phospholipase A2 catalytic domain"/>
    <property type="match status" value="2"/>
</dbReference>
<accession>A0A117IA01</accession>
<dbReference type="OrthoDB" id="9770965at2"/>
<gene>
    <name evidence="4" type="ORF">RMCC_2505</name>
</gene>
<dbReference type="PROSITE" id="PS51635">
    <property type="entry name" value="PNPLA"/>
    <property type="match status" value="1"/>
</dbReference>
<dbReference type="SUPFAM" id="SSF52151">
    <property type="entry name" value="FabD/lysophospholipase-like"/>
    <property type="match status" value="1"/>
</dbReference>
<keyword evidence="2" id="KW-0442">Lipid degradation</keyword>
<dbReference type="GO" id="GO:0016787">
    <property type="term" value="F:hydrolase activity"/>
    <property type="evidence" value="ECO:0007669"/>
    <property type="project" value="UniProtKB-UniRule"/>
</dbReference>
<dbReference type="Proteomes" id="UP000069443">
    <property type="component" value="Unassembled WGS sequence"/>
</dbReference>
<evidence type="ECO:0000259" key="3">
    <source>
        <dbReference type="PROSITE" id="PS51635"/>
    </source>
</evidence>
<protein>
    <submittedName>
        <fullName evidence="4">Patatin</fullName>
    </submittedName>
</protein>
<evidence type="ECO:0000313" key="5">
    <source>
        <dbReference type="Proteomes" id="UP000069443"/>
    </source>
</evidence>
<dbReference type="InterPro" id="IPR016035">
    <property type="entry name" value="Acyl_Trfase/lysoPLipase"/>
</dbReference>
<evidence type="ECO:0000256" key="2">
    <source>
        <dbReference type="PROSITE-ProRule" id="PRU01161"/>
    </source>
</evidence>
<reference evidence="5" key="2">
    <citation type="submission" date="2016-02" db="EMBL/GenBank/DDBJ databases">
        <title>Draft genome sequence of five rapidly growing Mycobacterium species.</title>
        <authorList>
            <person name="Katahira K."/>
            <person name="Gotou Y."/>
            <person name="Iida K."/>
            <person name="Ogura Y."/>
            <person name="Hayashi T."/>
        </authorList>
    </citation>
    <scope>NUCLEOTIDE SEQUENCE [LARGE SCALE GENOMIC DNA]</scope>
    <source>
        <strain evidence="5">JCM15298</strain>
    </source>
</reference>
<feature type="short sequence motif" description="GXSXG" evidence="2">
    <location>
        <begin position="39"/>
        <end position="43"/>
    </location>
</feature>
<feature type="domain" description="PNPLA" evidence="3">
    <location>
        <begin position="8"/>
        <end position="217"/>
    </location>
</feature>
<dbReference type="STRING" id="228230.RMCC_2505"/>
<dbReference type="AlphaFoldDB" id="A0A117IA01"/>
<name>A0A117IA01_MYCCR</name>
<dbReference type="GO" id="GO:0016042">
    <property type="term" value="P:lipid catabolic process"/>
    <property type="evidence" value="ECO:0007669"/>
    <property type="project" value="UniProtKB-UniRule"/>
</dbReference>
<feature type="short sequence motif" description="GXGXXG" evidence="2">
    <location>
        <begin position="12"/>
        <end position="17"/>
    </location>
</feature>
<evidence type="ECO:0000313" key="4">
    <source>
        <dbReference type="EMBL" id="GAS95539.1"/>
    </source>
</evidence>
<dbReference type="PANTHER" id="PTHR46394:SF1">
    <property type="entry name" value="PNPLA DOMAIN-CONTAINING PROTEIN"/>
    <property type="match status" value="1"/>
</dbReference>
<dbReference type="CDD" id="cd07207">
    <property type="entry name" value="Pat_ExoU_VipD_like"/>
    <property type="match status" value="1"/>
</dbReference>
<evidence type="ECO:0000256" key="1">
    <source>
        <dbReference type="ARBA" id="ARBA00023098"/>
    </source>
</evidence>
<dbReference type="Pfam" id="PF01734">
    <property type="entry name" value="Patatin"/>
    <property type="match status" value="1"/>
</dbReference>